<reference evidence="1 2" key="1">
    <citation type="journal article" date="2014" name="Genome Biol. Evol.">
        <title>Molecular evolution of the substrate utilization strategies and putative virulence factors in mosquito-associated Spiroplasma species.</title>
        <authorList>
            <person name="Chang T.H."/>
            <person name="Lo W.S."/>
            <person name="Ku C."/>
            <person name="Chen L.L."/>
            <person name="Kuo C.H."/>
        </authorList>
    </citation>
    <scope>NUCLEOTIDE SEQUENCE [LARGE SCALE GENOMIC DNA]</scope>
    <source>
        <strain evidence="1">AES-1</strain>
    </source>
</reference>
<dbReference type="EMBL" id="CP006681">
    <property type="protein sequence ID" value="AHI52555.1"/>
    <property type="molecule type" value="Genomic_DNA"/>
</dbReference>
<dbReference type="Proteomes" id="UP000019267">
    <property type="component" value="Chromosome"/>
</dbReference>
<name>W6A6R1_9MOLU</name>
<protein>
    <submittedName>
        <fullName evidence="1">Uncharacterized protein</fullName>
    </submittedName>
</protein>
<dbReference type="HOGENOM" id="CLU_100217_0_0_14"/>
<keyword evidence="2" id="KW-1185">Reference proteome</keyword>
<sequence>MKNDQNNKNFILKKGIQVHFVNVEDNFVKQWLFQDIFDVDKDYILFTTFMEQKFDVVFDHVNLTGLNSKSNDIMLMEAKEIIEFNNYIASYNKLITIGKGEQMPKLTKQCERLYAEQKVELANQKVELANQKLINIKYETEIENLKLVLKKHGIDPNGK</sequence>
<dbReference type="KEGG" id="scq:SCULI_v1c02140"/>
<evidence type="ECO:0000313" key="2">
    <source>
        <dbReference type="Proteomes" id="UP000019267"/>
    </source>
</evidence>
<evidence type="ECO:0000313" key="1">
    <source>
        <dbReference type="EMBL" id="AHI52555.1"/>
    </source>
</evidence>
<dbReference type="STRING" id="1276246.SCULI_v1c02140"/>
<accession>W6A6R1</accession>
<dbReference type="RefSeq" id="WP_025362797.1">
    <property type="nucleotide sequence ID" value="NZ_CP006681.1"/>
</dbReference>
<organism evidence="1 2">
    <name type="scientific">Spiroplasma culicicola AES-1</name>
    <dbReference type="NCBI Taxonomy" id="1276246"/>
    <lineage>
        <taxon>Bacteria</taxon>
        <taxon>Bacillati</taxon>
        <taxon>Mycoplasmatota</taxon>
        <taxon>Mollicutes</taxon>
        <taxon>Entomoplasmatales</taxon>
        <taxon>Spiroplasmataceae</taxon>
        <taxon>Spiroplasma</taxon>
    </lineage>
</organism>
<gene>
    <name evidence="1" type="ORF">SCULI_v1c02140</name>
</gene>
<dbReference type="AlphaFoldDB" id="W6A6R1"/>
<proteinExistence type="predicted"/>
<dbReference type="PATRIC" id="fig|1276246.3.peg.213"/>